<feature type="transmembrane region" description="Helical" evidence="1">
    <location>
        <begin position="432"/>
        <end position="450"/>
    </location>
</feature>
<comment type="caution">
    <text evidence="3">The sequence shown here is derived from an EMBL/GenBank/DDBJ whole genome shotgun (WGS) entry which is preliminary data.</text>
</comment>
<gene>
    <name evidence="3" type="ORF">KFK09_005407</name>
</gene>
<dbReference type="AlphaFoldDB" id="A0A8T3BVQ9"/>
<reference evidence="3" key="1">
    <citation type="journal article" date="2022" name="Front. Genet.">
        <title>Chromosome-Scale Assembly of the Dendrobium nobile Genome Provides Insights Into the Molecular Mechanism of the Biosynthesis of the Medicinal Active Ingredient of Dendrobium.</title>
        <authorList>
            <person name="Xu Q."/>
            <person name="Niu S.-C."/>
            <person name="Li K.-L."/>
            <person name="Zheng P.-J."/>
            <person name="Zhang X.-J."/>
            <person name="Jia Y."/>
            <person name="Liu Y."/>
            <person name="Niu Y.-X."/>
            <person name="Yu L.-H."/>
            <person name="Chen D.-F."/>
            <person name="Zhang G.-Q."/>
        </authorList>
    </citation>
    <scope>NUCLEOTIDE SEQUENCE</scope>
    <source>
        <tissue evidence="3">Leaf</tissue>
    </source>
</reference>
<dbReference type="SMART" id="SM00580">
    <property type="entry name" value="PUG"/>
    <property type="match status" value="1"/>
</dbReference>
<dbReference type="OrthoDB" id="9982946at2759"/>
<evidence type="ECO:0000259" key="2">
    <source>
        <dbReference type="Pfam" id="PF09409"/>
    </source>
</evidence>
<dbReference type="SMR" id="A0A8T3BVQ9"/>
<dbReference type="CDD" id="cd10461">
    <property type="entry name" value="PUB_UBA_plant"/>
    <property type="match status" value="1"/>
</dbReference>
<accession>A0A8T3BVQ9</accession>
<dbReference type="EMBL" id="JAGYWB010000005">
    <property type="protein sequence ID" value="KAI0523017.1"/>
    <property type="molecule type" value="Genomic_DNA"/>
</dbReference>
<keyword evidence="4" id="KW-1185">Reference proteome</keyword>
<dbReference type="InterPro" id="IPR036339">
    <property type="entry name" value="PUB-like_dom_sf"/>
</dbReference>
<dbReference type="Pfam" id="PF09409">
    <property type="entry name" value="PUB"/>
    <property type="match status" value="1"/>
</dbReference>
<dbReference type="Gene3D" id="1.20.58.2190">
    <property type="match status" value="1"/>
</dbReference>
<sequence length="455" mass="51332">MRECLRSLKQNHKEDDAKVKRAFQTLLTYVGNVARNPNEEKFRKIRLNNATFQDRVGSLHGGIEFLEICGFEKQEGGEFLFLPGDKVDMVVLNSAGSELNSAITNPFFGILIFHEFFVVGVRLCSFDDITFLLDRMLRHFFDLKQQRELACCEVAMTKNFSGVKLEGILKDAVSFALNRQLSIDDRIKALNEENIKVTINDLLNSLHEIIISFGASTDQRCRLLEFAAVGPRFSNLITQPLHVYLESLPPKGKNMLVIGTTSEVEFLGSIGFCNAFSVTYHVLALAKADVIKVLEHFNVFARDDIDATAEVLDGMPLKNLYSVIDMAAKGEDEENSEAICLGKEKIDINYFYDILSDYAERRRKVGLPPEDTAATKPTTIRPAEEKSALPIKPVTKLEQMRDCLRSLKQNHTISTRVPLPETQIDGDDSEPLLLIYVHFIFMIVFSVFLVRPCGH</sequence>
<keyword evidence="1" id="KW-0812">Transmembrane</keyword>
<evidence type="ECO:0000313" key="4">
    <source>
        <dbReference type="Proteomes" id="UP000829196"/>
    </source>
</evidence>
<feature type="domain" description="PUB" evidence="2">
    <location>
        <begin position="18"/>
        <end position="88"/>
    </location>
</feature>
<dbReference type="PANTHER" id="PTHR46713:SF1">
    <property type="entry name" value="F13M7.16 PROTEIN"/>
    <property type="match status" value="1"/>
</dbReference>
<dbReference type="PANTHER" id="PTHR46713">
    <property type="entry name" value="F13M7.16 PROTEIN"/>
    <property type="match status" value="1"/>
</dbReference>
<proteinExistence type="predicted"/>
<evidence type="ECO:0000256" key="1">
    <source>
        <dbReference type="SAM" id="Phobius"/>
    </source>
</evidence>
<keyword evidence="1" id="KW-0472">Membrane</keyword>
<dbReference type="InterPro" id="IPR018997">
    <property type="entry name" value="PUB_domain"/>
</dbReference>
<dbReference type="Proteomes" id="UP000829196">
    <property type="component" value="Unassembled WGS sequence"/>
</dbReference>
<organism evidence="3 4">
    <name type="scientific">Dendrobium nobile</name>
    <name type="common">Orchid</name>
    <dbReference type="NCBI Taxonomy" id="94219"/>
    <lineage>
        <taxon>Eukaryota</taxon>
        <taxon>Viridiplantae</taxon>
        <taxon>Streptophyta</taxon>
        <taxon>Embryophyta</taxon>
        <taxon>Tracheophyta</taxon>
        <taxon>Spermatophyta</taxon>
        <taxon>Magnoliopsida</taxon>
        <taxon>Liliopsida</taxon>
        <taxon>Asparagales</taxon>
        <taxon>Orchidaceae</taxon>
        <taxon>Epidendroideae</taxon>
        <taxon>Malaxideae</taxon>
        <taxon>Dendrobiinae</taxon>
        <taxon>Dendrobium</taxon>
    </lineage>
</organism>
<protein>
    <recommendedName>
        <fullName evidence="2">PUB domain-containing protein</fullName>
    </recommendedName>
</protein>
<keyword evidence="1" id="KW-1133">Transmembrane helix</keyword>
<name>A0A8T3BVQ9_DENNO</name>
<evidence type="ECO:0000313" key="3">
    <source>
        <dbReference type="EMBL" id="KAI0523017.1"/>
    </source>
</evidence>
<dbReference type="SUPFAM" id="SSF143503">
    <property type="entry name" value="PUG domain-like"/>
    <property type="match status" value="1"/>
</dbReference>